<proteinExistence type="predicted"/>
<dbReference type="EMBL" id="KV417520">
    <property type="protein sequence ID" value="KZP25506.1"/>
    <property type="molecule type" value="Genomic_DNA"/>
</dbReference>
<sequence length="55" mass="6090">MSSANCIIIGRQLQASPQRSLVLVFQEQNTVRCILTVPRKSPVDLEGEDLLSVVH</sequence>
<dbReference type="Proteomes" id="UP000076532">
    <property type="component" value="Unassembled WGS sequence"/>
</dbReference>
<reference evidence="1 2" key="1">
    <citation type="journal article" date="2016" name="Mol. Biol. Evol.">
        <title>Comparative Genomics of Early-Diverging Mushroom-Forming Fungi Provides Insights into the Origins of Lignocellulose Decay Capabilities.</title>
        <authorList>
            <person name="Nagy L.G."/>
            <person name="Riley R."/>
            <person name="Tritt A."/>
            <person name="Adam C."/>
            <person name="Daum C."/>
            <person name="Floudas D."/>
            <person name="Sun H."/>
            <person name="Yadav J.S."/>
            <person name="Pangilinan J."/>
            <person name="Larsson K.H."/>
            <person name="Matsuura K."/>
            <person name="Barry K."/>
            <person name="Labutti K."/>
            <person name="Kuo R."/>
            <person name="Ohm R.A."/>
            <person name="Bhattacharya S.S."/>
            <person name="Shirouzu T."/>
            <person name="Yoshinaga Y."/>
            <person name="Martin F.M."/>
            <person name="Grigoriev I.V."/>
            <person name="Hibbett D.S."/>
        </authorList>
    </citation>
    <scope>NUCLEOTIDE SEQUENCE [LARGE SCALE GENOMIC DNA]</scope>
    <source>
        <strain evidence="1 2">CBS 109695</strain>
    </source>
</reference>
<protein>
    <submittedName>
        <fullName evidence="1">Uncharacterized protein</fullName>
    </submittedName>
</protein>
<evidence type="ECO:0000313" key="1">
    <source>
        <dbReference type="EMBL" id="KZP25506.1"/>
    </source>
</evidence>
<name>A0A166NYE9_9AGAM</name>
<accession>A0A166NYE9</accession>
<organism evidence="1 2">
    <name type="scientific">Athelia psychrophila</name>
    <dbReference type="NCBI Taxonomy" id="1759441"/>
    <lineage>
        <taxon>Eukaryota</taxon>
        <taxon>Fungi</taxon>
        <taxon>Dikarya</taxon>
        <taxon>Basidiomycota</taxon>
        <taxon>Agaricomycotina</taxon>
        <taxon>Agaricomycetes</taxon>
        <taxon>Agaricomycetidae</taxon>
        <taxon>Atheliales</taxon>
        <taxon>Atheliaceae</taxon>
        <taxon>Athelia</taxon>
    </lineage>
</organism>
<keyword evidence="2" id="KW-1185">Reference proteome</keyword>
<evidence type="ECO:0000313" key="2">
    <source>
        <dbReference type="Proteomes" id="UP000076532"/>
    </source>
</evidence>
<gene>
    <name evidence="1" type="ORF">FIBSPDRAFT_855691</name>
</gene>
<dbReference type="AlphaFoldDB" id="A0A166NYE9"/>